<keyword evidence="2" id="KW-1185">Reference proteome</keyword>
<dbReference type="EMBL" id="UYJE01005820">
    <property type="protein sequence ID" value="VDI40711.1"/>
    <property type="molecule type" value="Genomic_DNA"/>
</dbReference>
<proteinExistence type="predicted"/>
<sequence length="301" mass="34779">MGIIAGITPGYNYKTIVQRLNVSLDDILQIGKIDLHQYNFDRISKVILKFESLAAQQSDTLPDNISLLCITLWPKKRIGWSAMCNLVQDGVYPVDTLDQNEVRDSISTFRKSHIEYRTARLWFLYMDMVDLLRNFIKAERTGNWTLHLQTIKEMLPYFAAAGHNLYLKSAYVYLQQMHGLSRTNPVINEALMSGFHVMRRSDRFWSGLSSDLVIEQVLMRCIKTTGGLTRGRRMTDAQRSLWILSMPQCIQMNEAKKCEFQERNGIPKTQQHFLTFLEKEVHFQSIKNCGTSKQEQLATAT</sequence>
<dbReference type="AlphaFoldDB" id="A0A8B6EYM8"/>
<accession>A0A8B6EYM8</accession>
<dbReference type="PANTHER" id="PTHR47018:SF1">
    <property type="entry name" value="TESMIN_TSO1-LIKE CXC DOMAIN-CONTAINING PROTEIN"/>
    <property type="match status" value="1"/>
</dbReference>
<dbReference type="Proteomes" id="UP000596742">
    <property type="component" value="Unassembled WGS sequence"/>
</dbReference>
<evidence type="ECO:0000313" key="1">
    <source>
        <dbReference type="EMBL" id="VDI40711.1"/>
    </source>
</evidence>
<dbReference type="OrthoDB" id="6140638at2759"/>
<organism evidence="1 2">
    <name type="scientific">Mytilus galloprovincialis</name>
    <name type="common">Mediterranean mussel</name>
    <dbReference type="NCBI Taxonomy" id="29158"/>
    <lineage>
        <taxon>Eukaryota</taxon>
        <taxon>Metazoa</taxon>
        <taxon>Spiralia</taxon>
        <taxon>Lophotrochozoa</taxon>
        <taxon>Mollusca</taxon>
        <taxon>Bivalvia</taxon>
        <taxon>Autobranchia</taxon>
        <taxon>Pteriomorphia</taxon>
        <taxon>Mytilida</taxon>
        <taxon>Mytiloidea</taxon>
        <taxon>Mytilidae</taxon>
        <taxon>Mytilinae</taxon>
        <taxon>Mytilus</taxon>
    </lineage>
</organism>
<name>A0A8B6EYM8_MYTGA</name>
<comment type="caution">
    <text evidence="1">The sequence shown here is derived from an EMBL/GenBank/DDBJ whole genome shotgun (WGS) entry which is preliminary data.</text>
</comment>
<gene>
    <name evidence="1" type="ORF">MGAL_10B080739</name>
</gene>
<dbReference type="PANTHER" id="PTHR47018">
    <property type="entry name" value="CXC DOMAIN-CONTAINING PROTEIN-RELATED"/>
    <property type="match status" value="1"/>
</dbReference>
<evidence type="ECO:0000313" key="2">
    <source>
        <dbReference type="Proteomes" id="UP000596742"/>
    </source>
</evidence>
<protein>
    <submittedName>
        <fullName evidence="1">Uncharacterized protein</fullName>
    </submittedName>
</protein>
<reference evidence="1" key="1">
    <citation type="submission" date="2018-11" db="EMBL/GenBank/DDBJ databases">
        <authorList>
            <person name="Alioto T."/>
            <person name="Alioto T."/>
        </authorList>
    </citation>
    <scope>NUCLEOTIDE SEQUENCE</scope>
</reference>